<dbReference type="eggNOG" id="COG1277">
    <property type="taxonomic scope" value="Bacteria"/>
</dbReference>
<feature type="transmembrane region" description="Helical" evidence="1">
    <location>
        <begin position="192"/>
        <end position="217"/>
    </location>
</feature>
<keyword evidence="1" id="KW-1133">Transmembrane helix</keyword>
<evidence type="ECO:0000313" key="3">
    <source>
        <dbReference type="Proteomes" id="UP000019050"/>
    </source>
</evidence>
<feature type="transmembrane region" description="Helical" evidence="1">
    <location>
        <begin position="122"/>
        <end position="144"/>
    </location>
</feature>
<feature type="transmembrane region" description="Helical" evidence="1">
    <location>
        <begin position="15"/>
        <end position="33"/>
    </location>
</feature>
<dbReference type="OrthoDB" id="9800309at2"/>
<dbReference type="GO" id="GO:0005886">
    <property type="term" value="C:plasma membrane"/>
    <property type="evidence" value="ECO:0007669"/>
    <property type="project" value="UniProtKB-SubCell"/>
</dbReference>
<dbReference type="PANTHER" id="PTHR43471">
    <property type="entry name" value="ABC TRANSPORTER PERMEASE"/>
    <property type="match status" value="1"/>
</dbReference>
<dbReference type="GO" id="GO:0140359">
    <property type="term" value="F:ABC-type transporter activity"/>
    <property type="evidence" value="ECO:0007669"/>
    <property type="project" value="InterPro"/>
</dbReference>
<dbReference type="RefSeq" id="WP_023391337.1">
    <property type="nucleotide sequence ID" value="NZ_KI535340.1"/>
</dbReference>
<evidence type="ECO:0000313" key="2">
    <source>
        <dbReference type="EMBL" id="ESK65952.1"/>
    </source>
</evidence>
<keyword evidence="1" id="KW-0812">Transmembrane</keyword>
<dbReference type="Pfam" id="PF12679">
    <property type="entry name" value="ABC2_membrane_2"/>
    <property type="match status" value="1"/>
</dbReference>
<proteinExistence type="predicted"/>
<evidence type="ECO:0008006" key="4">
    <source>
        <dbReference type="Google" id="ProtNLM"/>
    </source>
</evidence>
<dbReference type="GeneID" id="84816776"/>
<dbReference type="AlphaFoldDB" id="W1Q410"/>
<comment type="caution">
    <text evidence="2">The sequence shown here is derived from an EMBL/GenBank/DDBJ whole genome shotgun (WGS) entry which is preliminary data.</text>
</comment>
<protein>
    <recommendedName>
        <fullName evidence="4">ABC transporter, permease protein</fullName>
    </recommendedName>
</protein>
<sequence length="264" mass="27793">MILFRHELRQGWRSLILWTAAIAGFMALISLLFPQVKDQMASINGLISTMGAFSDAFGLGKLNMGSFIGFYTVECQSVLGLGGALYAAILASNSLAKEEQAGTAEFLLTHPLSRASVVTSKALALVSQLLILNAVTLAVVLLSLTLMGESAPVGQLLLLHFAYLILHLEFIALCLGLSALSGKRRGTGLGAGIGLVLGFYLANLVANIAPGLGFLKWLTPFAYVDGAEIIPNGSLNLGYVGVGLALSACSLGVAYWWFGRKDVG</sequence>
<organism evidence="2 3">
    <name type="scientific">Abiotrophia defectiva ATCC 49176</name>
    <dbReference type="NCBI Taxonomy" id="592010"/>
    <lineage>
        <taxon>Bacteria</taxon>
        <taxon>Bacillati</taxon>
        <taxon>Bacillota</taxon>
        <taxon>Bacilli</taxon>
        <taxon>Lactobacillales</taxon>
        <taxon>Aerococcaceae</taxon>
        <taxon>Abiotrophia</taxon>
    </lineage>
</organism>
<feature type="transmembrane region" description="Helical" evidence="1">
    <location>
        <begin position="237"/>
        <end position="258"/>
    </location>
</feature>
<keyword evidence="3" id="KW-1185">Reference proteome</keyword>
<reference evidence="2" key="1">
    <citation type="submission" date="2013-06" db="EMBL/GenBank/DDBJ databases">
        <authorList>
            <person name="Weinstock G."/>
            <person name="Sodergren E."/>
            <person name="Clifton S."/>
            <person name="Fulton L."/>
            <person name="Fulton B."/>
            <person name="Courtney L."/>
            <person name="Fronick C."/>
            <person name="Harrison M."/>
            <person name="Strong C."/>
            <person name="Farmer C."/>
            <person name="Delahaunty K."/>
            <person name="Markovic C."/>
            <person name="Hall O."/>
            <person name="Minx P."/>
            <person name="Tomlinson C."/>
            <person name="Mitreva M."/>
            <person name="Nelson J."/>
            <person name="Hou S."/>
            <person name="Wollam A."/>
            <person name="Pepin K.H."/>
            <person name="Johnson M."/>
            <person name="Bhonagiri V."/>
            <person name="Nash W.E."/>
            <person name="Warren W."/>
            <person name="Chinwalla A."/>
            <person name="Mardis E.R."/>
            <person name="Wilson R.K."/>
        </authorList>
    </citation>
    <scope>NUCLEOTIDE SEQUENCE [LARGE SCALE GENOMIC DNA]</scope>
    <source>
        <strain evidence="2">ATCC 49176</strain>
    </source>
</reference>
<keyword evidence="1" id="KW-0472">Membrane</keyword>
<dbReference type="EMBL" id="ACIN03000004">
    <property type="protein sequence ID" value="ESK65952.1"/>
    <property type="molecule type" value="Genomic_DNA"/>
</dbReference>
<dbReference type="STRING" id="592010.GCWU000182_000686"/>
<feature type="transmembrane region" description="Helical" evidence="1">
    <location>
        <begin position="156"/>
        <end position="180"/>
    </location>
</feature>
<evidence type="ECO:0000256" key="1">
    <source>
        <dbReference type="SAM" id="Phobius"/>
    </source>
</evidence>
<name>W1Q410_ABIDE</name>
<dbReference type="HOGENOM" id="CLU_064090_0_2_9"/>
<dbReference type="Proteomes" id="UP000019050">
    <property type="component" value="Unassembled WGS sequence"/>
</dbReference>
<gene>
    <name evidence="2" type="ORF">GCWU000182_000686</name>
</gene>
<accession>W1Q410</accession>